<dbReference type="AlphaFoldDB" id="A0A914CHH7"/>
<keyword evidence="1" id="KW-0812">Transmembrane</keyword>
<keyword evidence="1" id="KW-1133">Transmembrane helix</keyword>
<dbReference type="WBParaSite" id="ACRNAN_scaffold10923.g18483.t1">
    <property type="protein sequence ID" value="ACRNAN_scaffold10923.g18483.t1"/>
    <property type="gene ID" value="ACRNAN_scaffold10923.g18483"/>
</dbReference>
<protein>
    <submittedName>
        <fullName evidence="3">Uncharacterized protein</fullName>
    </submittedName>
</protein>
<name>A0A914CHH7_9BILA</name>
<evidence type="ECO:0000313" key="2">
    <source>
        <dbReference type="Proteomes" id="UP000887540"/>
    </source>
</evidence>
<evidence type="ECO:0000313" key="3">
    <source>
        <dbReference type="WBParaSite" id="ACRNAN_scaffold10923.g18483.t1"/>
    </source>
</evidence>
<dbReference type="PROSITE" id="PS51257">
    <property type="entry name" value="PROKAR_LIPOPROTEIN"/>
    <property type="match status" value="1"/>
</dbReference>
<reference evidence="3" key="1">
    <citation type="submission" date="2022-11" db="UniProtKB">
        <authorList>
            <consortium name="WormBaseParasite"/>
        </authorList>
    </citation>
    <scope>IDENTIFICATION</scope>
</reference>
<evidence type="ECO:0000256" key="1">
    <source>
        <dbReference type="SAM" id="Phobius"/>
    </source>
</evidence>
<dbReference type="Proteomes" id="UP000887540">
    <property type="component" value="Unplaced"/>
</dbReference>
<organism evidence="2 3">
    <name type="scientific">Acrobeloides nanus</name>
    <dbReference type="NCBI Taxonomy" id="290746"/>
    <lineage>
        <taxon>Eukaryota</taxon>
        <taxon>Metazoa</taxon>
        <taxon>Ecdysozoa</taxon>
        <taxon>Nematoda</taxon>
        <taxon>Chromadorea</taxon>
        <taxon>Rhabditida</taxon>
        <taxon>Tylenchina</taxon>
        <taxon>Cephalobomorpha</taxon>
        <taxon>Cephaloboidea</taxon>
        <taxon>Cephalobidae</taxon>
        <taxon>Acrobeloides</taxon>
    </lineage>
</organism>
<sequence>MIRANAYNCMNAFLTCSCDPSCEITNIIGLANFSLIILPNATSVNGIYLCAIMVSHNFLVILIPLVHLETTIRSLNAYVVSDICLIKQMFVHLEVLQQKIR</sequence>
<keyword evidence="1" id="KW-0472">Membrane</keyword>
<keyword evidence="2" id="KW-1185">Reference proteome</keyword>
<proteinExistence type="predicted"/>
<accession>A0A914CHH7</accession>
<feature type="transmembrane region" description="Helical" evidence="1">
    <location>
        <begin position="46"/>
        <end position="66"/>
    </location>
</feature>